<dbReference type="InterPro" id="IPR052898">
    <property type="entry name" value="ACAD10-like"/>
</dbReference>
<dbReference type="PANTHER" id="PTHR47829">
    <property type="entry name" value="HYDROLASE, PUTATIVE (AFU_ORTHOLOGUE AFUA_1G12880)-RELATED"/>
    <property type="match status" value="1"/>
</dbReference>
<dbReference type="Proteomes" id="UP001623041">
    <property type="component" value="Unassembled WGS sequence"/>
</dbReference>
<dbReference type="InterPro" id="IPR011009">
    <property type="entry name" value="Kinase-like_dom_sf"/>
</dbReference>
<evidence type="ECO:0000313" key="2">
    <source>
        <dbReference type="EMBL" id="MFK9095058.1"/>
    </source>
</evidence>
<proteinExistence type="predicted"/>
<comment type="caution">
    <text evidence="2">The sequence shown here is derived from an EMBL/GenBank/DDBJ whole genome shotgun (WGS) entry which is preliminary data.</text>
</comment>
<dbReference type="EMBL" id="JBJHQH010000032">
    <property type="protein sequence ID" value="MFK9095058.1"/>
    <property type="molecule type" value="Genomic_DNA"/>
</dbReference>
<dbReference type="Gene3D" id="3.30.200.20">
    <property type="entry name" value="Phosphorylase Kinase, domain 1"/>
    <property type="match status" value="1"/>
</dbReference>
<reference evidence="2 3" key="1">
    <citation type="submission" date="2024-11" db="EMBL/GenBank/DDBJ databases">
        <authorList>
            <person name="Lucas J.A."/>
        </authorList>
    </citation>
    <scope>NUCLEOTIDE SEQUENCE [LARGE SCALE GENOMIC DNA]</scope>
    <source>
        <strain evidence="2 3">Z 5.4</strain>
    </source>
</reference>
<dbReference type="InterPro" id="IPR041726">
    <property type="entry name" value="ACAD10_11_N"/>
</dbReference>
<dbReference type="InterPro" id="IPR002575">
    <property type="entry name" value="Aminoglycoside_PTrfase"/>
</dbReference>
<sequence length="352" mass="40995">MSQQQFQNKHQVDKVNWEVLETYLRSKKLVDSNAPLHIEQFSAGYSNLTYLISIGDWKAVLRRPPFGPIPPKAHDMKREFDILVKLNRYFPLAPKPYHYCEDLDIMDRHFYIMEKKDGVVIDESLPKELTENSRTGQLVSEAVINTLHQLHEVDYKEAGLEMIGYPEGYLSRQIHGWIKRYQNCKTEDIYGVETLEKWLTNHIPTSPDPTIIHNDFKLNNMLFSPQNPGEIVGLFDWELSTIGDPLTDLAVMLAYWKEEGEDDTGLTSVTNSPGFASRKEMLERYAKKSKRDVSQIDFYLSFAFYKIAVILQQIYYRWKIGEAKDERFSKLSGGIENLMKQAMRAQRKEILL</sequence>
<keyword evidence="3" id="KW-1185">Reference proteome</keyword>
<dbReference type="SUPFAM" id="SSF56112">
    <property type="entry name" value="Protein kinase-like (PK-like)"/>
    <property type="match status" value="1"/>
</dbReference>
<name>A0ABW8RNF2_9BACI</name>
<gene>
    <name evidence="2" type="ORF">ACJEBI_26770</name>
</gene>
<evidence type="ECO:0000313" key="3">
    <source>
        <dbReference type="Proteomes" id="UP001623041"/>
    </source>
</evidence>
<dbReference type="RefSeq" id="WP_406583466.1">
    <property type="nucleotide sequence ID" value="NZ_JBJHQH010000032.1"/>
</dbReference>
<feature type="domain" description="Aminoglycoside phosphotransferase" evidence="1">
    <location>
        <begin position="37"/>
        <end position="261"/>
    </location>
</feature>
<evidence type="ECO:0000259" key="1">
    <source>
        <dbReference type="Pfam" id="PF01636"/>
    </source>
</evidence>
<dbReference type="PANTHER" id="PTHR47829:SF1">
    <property type="entry name" value="HAD FAMILY PHOSPHATASE"/>
    <property type="match status" value="1"/>
</dbReference>
<dbReference type="Pfam" id="PF01636">
    <property type="entry name" value="APH"/>
    <property type="match status" value="1"/>
</dbReference>
<protein>
    <submittedName>
        <fullName evidence="2">Phosphotransferase family protein</fullName>
    </submittedName>
</protein>
<accession>A0ABW8RNF2</accession>
<organism evidence="2 3">
    <name type="scientific">Bacillus salipaludis</name>
    <dbReference type="NCBI Taxonomy" id="2547811"/>
    <lineage>
        <taxon>Bacteria</taxon>
        <taxon>Bacillati</taxon>
        <taxon>Bacillota</taxon>
        <taxon>Bacilli</taxon>
        <taxon>Bacillales</taxon>
        <taxon>Bacillaceae</taxon>
        <taxon>Bacillus</taxon>
    </lineage>
</organism>
<dbReference type="Gene3D" id="3.90.1200.10">
    <property type="match status" value="1"/>
</dbReference>
<dbReference type="CDD" id="cd05154">
    <property type="entry name" value="ACAD10_11_N-like"/>
    <property type="match status" value="1"/>
</dbReference>